<keyword evidence="5" id="KW-0418">Kinase</keyword>
<keyword evidence="6" id="KW-1133">Transmembrane helix</keyword>
<dbReference type="RefSeq" id="WP_211841582.1">
    <property type="nucleotide sequence ID" value="NZ_VIVQ01000001.1"/>
</dbReference>
<comment type="subcellular location">
    <subcellularLocation>
        <location evidence="1">Cell membrane</location>
        <topology evidence="1">Multi-pass membrane protein</topology>
    </subcellularLocation>
</comment>
<dbReference type="AlphaFoldDB" id="A0A561E8J2"/>
<dbReference type="GO" id="GO:0046983">
    <property type="term" value="F:protein dimerization activity"/>
    <property type="evidence" value="ECO:0007669"/>
    <property type="project" value="InterPro"/>
</dbReference>
<evidence type="ECO:0000256" key="7">
    <source>
        <dbReference type="ARBA" id="ARBA00023012"/>
    </source>
</evidence>
<keyword evidence="11" id="KW-1185">Reference proteome</keyword>
<evidence type="ECO:0000256" key="2">
    <source>
        <dbReference type="ARBA" id="ARBA00022475"/>
    </source>
</evidence>
<evidence type="ECO:0000259" key="9">
    <source>
        <dbReference type="SMART" id="SM00065"/>
    </source>
</evidence>
<evidence type="ECO:0000256" key="5">
    <source>
        <dbReference type="ARBA" id="ARBA00022777"/>
    </source>
</evidence>
<dbReference type="EMBL" id="VIVQ01000001">
    <property type="protein sequence ID" value="TWE11938.1"/>
    <property type="molecule type" value="Genomic_DNA"/>
</dbReference>
<evidence type="ECO:0000256" key="4">
    <source>
        <dbReference type="ARBA" id="ARBA00022692"/>
    </source>
</evidence>
<evidence type="ECO:0000313" key="10">
    <source>
        <dbReference type="EMBL" id="TWE11938.1"/>
    </source>
</evidence>
<dbReference type="InterPro" id="IPR003018">
    <property type="entry name" value="GAF"/>
</dbReference>
<evidence type="ECO:0000256" key="8">
    <source>
        <dbReference type="ARBA" id="ARBA00023136"/>
    </source>
</evidence>
<sequence length="467" mass="51600">MSVDLESLTGIRSGKRSYYKEFVRSDERLHSTLRSMESISQAVVRTVEGPRGLLDEVTRAAQQHLDADWAMLVIADHEFPGARPRCIVVTRQQEATIDEEEFPPGAARELMAIRGGAVPGNRARCVRAPMRLEDRVVGMLSVRHRLASDPEGADLAVLQILANQAAVSLHTSEQFQSGLALHRQAQRLNAETEVQRRDLSERTAALRAAERQLLVAEQRELVEAERHRIARELHDTVTQQVLSVGMSLEIARGEAADLGADGDDLQQQLVSARDLAGRAVEQLRQAIYSLYQPNSDRVRSLEELLDSLVTQYRSGLAVRLRVSGAQVELPEPARHELTRAAGEALFNAAMHSHGTRATVHLRRRPDELILTIDDDGDGDPADLRRRLKVTATAPCDGRHRGLINMAERITRLGGTMSVRRARIGGVSVRFHLPLPAMTVNDLTDPDPTDVALAHTTLTDTIDVPKDS</sequence>
<evidence type="ECO:0000256" key="6">
    <source>
        <dbReference type="ARBA" id="ARBA00022989"/>
    </source>
</evidence>
<dbReference type="InterPro" id="IPR029016">
    <property type="entry name" value="GAF-like_dom_sf"/>
</dbReference>
<dbReference type="Pfam" id="PF07730">
    <property type="entry name" value="HisKA_3"/>
    <property type="match status" value="1"/>
</dbReference>
<dbReference type="Gene3D" id="1.20.5.1930">
    <property type="match status" value="1"/>
</dbReference>
<accession>A0A561E8J2</accession>
<dbReference type="PANTHER" id="PTHR24421">
    <property type="entry name" value="NITRATE/NITRITE SENSOR PROTEIN NARX-RELATED"/>
    <property type="match status" value="1"/>
</dbReference>
<evidence type="ECO:0000313" key="11">
    <source>
        <dbReference type="Proteomes" id="UP000318297"/>
    </source>
</evidence>
<proteinExistence type="predicted"/>
<protein>
    <submittedName>
        <fullName evidence="10">GAF domain-containing protein</fullName>
    </submittedName>
</protein>
<dbReference type="PANTHER" id="PTHR24421:SF37">
    <property type="entry name" value="SENSOR HISTIDINE KINASE NARS"/>
    <property type="match status" value="1"/>
</dbReference>
<dbReference type="Gene3D" id="3.30.565.10">
    <property type="entry name" value="Histidine kinase-like ATPase, C-terminal domain"/>
    <property type="match status" value="1"/>
</dbReference>
<dbReference type="InterPro" id="IPR036890">
    <property type="entry name" value="HATPase_C_sf"/>
</dbReference>
<evidence type="ECO:0000256" key="3">
    <source>
        <dbReference type="ARBA" id="ARBA00022679"/>
    </source>
</evidence>
<dbReference type="InterPro" id="IPR050482">
    <property type="entry name" value="Sensor_HK_TwoCompSys"/>
</dbReference>
<dbReference type="InterPro" id="IPR011712">
    <property type="entry name" value="Sig_transdc_His_kin_sub3_dim/P"/>
</dbReference>
<feature type="domain" description="GAF" evidence="9">
    <location>
        <begin position="49"/>
        <end position="179"/>
    </location>
</feature>
<dbReference type="SUPFAM" id="SSF55874">
    <property type="entry name" value="ATPase domain of HSP90 chaperone/DNA topoisomerase II/histidine kinase"/>
    <property type="match status" value="1"/>
</dbReference>
<keyword evidence="4" id="KW-0812">Transmembrane</keyword>
<gene>
    <name evidence="10" type="ORF">BKA23_0731</name>
</gene>
<keyword evidence="3" id="KW-0808">Transferase</keyword>
<dbReference type="SMART" id="SM00065">
    <property type="entry name" value="GAF"/>
    <property type="match status" value="1"/>
</dbReference>
<dbReference type="Gene3D" id="3.30.450.40">
    <property type="match status" value="1"/>
</dbReference>
<dbReference type="Pfam" id="PF02518">
    <property type="entry name" value="HATPase_c"/>
    <property type="match status" value="1"/>
</dbReference>
<dbReference type="GO" id="GO:0000155">
    <property type="term" value="F:phosphorelay sensor kinase activity"/>
    <property type="evidence" value="ECO:0007669"/>
    <property type="project" value="InterPro"/>
</dbReference>
<dbReference type="InterPro" id="IPR003594">
    <property type="entry name" value="HATPase_dom"/>
</dbReference>
<keyword evidence="8" id="KW-0472">Membrane</keyword>
<reference evidence="10 11" key="1">
    <citation type="submission" date="2019-06" db="EMBL/GenBank/DDBJ databases">
        <title>Sequencing the genomes of 1000 actinobacteria strains.</title>
        <authorList>
            <person name="Klenk H.-P."/>
        </authorList>
    </citation>
    <scope>NUCLEOTIDE SEQUENCE [LARGE SCALE GENOMIC DNA]</scope>
    <source>
        <strain evidence="10 11">DSM 19560</strain>
    </source>
</reference>
<organism evidence="10 11">
    <name type="scientific">Rudaeicoccus suwonensis</name>
    <dbReference type="NCBI Taxonomy" id="657409"/>
    <lineage>
        <taxon>Bacteria</taxon>
        <taxon>Bacillati</taxon>
        <taxon>Actinomycetota</taxon>
        <taxon>Actinomycetes</taxon>
        <taxon>Micrococcales</taxon>
        <taxon>Dermacoccaceae</taxon>
        <taxon>Rudaeicoccus</taxon>
    </lineage>
</organism>
<keyword evidence="7" id="KW-0902">Two-component regulatory system</keyword>
<evidence type="ECO:0000256" key="1">
    <source>
        <dbReference type="ARBA" id="ARBA00004651"/>
    </source>
</evidence>
<name>A0A561E8J2_9MICO</name>
<dbReference type="GO" id="GO:0005886">
    <property type="term" value="C:plasma membrane"/>
    <property type="evidence" value="ECO:0007669"/>
    <property type="project" value="UniProtKB-SubCell"/>
</dbReference>
<dbReference type="SUPFAM" id="SSF55781">
    <property type="entry name" value="GAF domain-like"/>
    <property type="match status" value="1"/>
</dbReference>
<comment type="caution">
    <text evidence="10">The sequence shown here is derived from an EMBL/GenBank/DDBJ whole genome shotgun (WGS) entry which is preliminary data.</text>
</comment>
<dbReference type="Pfam" id="PF01590">
    <property type="entry name" value="GAF"/>
    <property type="match status" value="1"/>
</dbReference>
<keyword evidence="2" id="KW-1003">Cell membrane</keyword>
<dbReference type="Proteomes" id="UP000318297">
    <property type="component" value="Unassembled WGS sequence"/>
</dbReference>
<dbReference type="CDD" id="cd16917">
    <property type="entry name" value="HATPase_UhpB-NarQ-NarX-like"/>
    <property type="match status" value="1"/>
</dbReference>